<accession>A0A943ED68</accession>
<dbReference type="PANTHER" id="PTHR34039">
    <property type="entry name" value="UPF0102 PROTEIN YRAN"/>
    <property type="match status" value="1"/>
</dbReference>
<gene>
    <name evidence="3" type="ORF">KHX13_04100</name>
</gene>
<dbReference type="CDD" id="cd20736">
    <property type="entry name" value="PoNe_Nuclease"/>
    <property type="match status" value="1"/>
</dbReference>
<dbReference type="SUPFAM" id="SSF52980">
    <property type="entry name" value="Restriction endonuclease-like"/>
    <property type="match status" value="1"/>
</dbReference>
<protein>
    <recommendedName>
        <fullName evidence="2">UPF0102 protein KHX13_04100</fullName>
    </recommendedName>
</protein>
<dbReference type="InterPro" id="IPR011335">
    <property type="entry name" value="Restrct_endonuc-II-like"/>
</dbReference>
<dbReference type="Proteomes" id="UP000754226">
    <property type="component" value="Unassembled WGS sequence"/>
</dbReference>
<dbReference type="Pfam" id="PF02021">
    <property type="entry name" value="UPF0102"/>
    <property type="match status" value="1"/>
</dbReference>
<comment type="similarity">
    <text evidence="1 2">Belongs to the UPF0102 family.</text>
</comment>
<dbReference type="GO" id="GO:0003676">
    <property type="term" value="F:nucleic acid binding"/>
    <property type="evidence" value="ECO:0007669"/>
    <property type="project" value="InterPro"/>
</dbReference>
<dbReference type="HAMAP" id="MF_00048">
    <property type="entry name" value="UPF0102"/>
    <property type="match status" value="1"/>
</dbReference>
<reference evidence="3" key="1">
    <citation type="submission" date="2021-02" db="EMBL/GenBank/DDBJ databases">
        <title>Infant gut strain persistence is associated with maternal origin, phylogeny, and functional potential including surface adhesion and iron acquisition.</title>
        <authorList>
            <person name="Lou Y.C."/>
        </authorList>
    </citation>
    <scope>NUCLEOTIDE SEQUENCE</scope>
    <source>
        <strain evidence="3">L3_106_000M1_dasL3_106_000M1_concoct_15</strain>
    </source>
</reference>
<dbReference type="AlphaFoldDB" id="A0A943ED68"/>
<dbReference type="EMBL" id="JAGZCZ010000004">
    <property type="protein sequence ID" value="MBS5519506.1"/>
    <property type="molecule type" value="Genomic_DNA"/>
</dbReference>
<sequence>MHERTRFGRWGERAAAAYLRHQGYIIEAQNYSSSHGKLDLVARKGHLLVFVEVKSRRTDVYGRPRDAVTEGKASHIRETAYDYLQDHKRPGDRIRYDVIEIMMLFGHFQLNHLENYL</sequence>
<evidence type="ECO:0000256" key="2">
    <source>
        <dbReference type="HAMAP-Rule" id="MF_00048"/>
    </source>
</evidence>
<dbReference type="PANTHER" id="PTHR34039:SF1">
    <property type="entry name" value="UPF0102 PROTEIN YRAN"/>
    <property type="match status" value="1"/>
</dbReference>
<organism evidence="3 4">
    <name type="scientific">Acidaminococcus intestini</name>
    <dbReference type="NCBI Taxonomy" id="187327"/>
    <lineage>
        <taxon>Bacteria</taxon>
        <taxon>Bacillati</taxon>
        <taxon>Bacillota</taxon>
        <taxon>Negativicutes</taxon>
        <taxon>Acidaminococcales</taxon>
        <taxon>Acidaminococcaceae</taxon>
        <taxon>Acidaminococcus</taxon>
    </lineage>
</organism>
<evidence type="ECO:0000313" key="4">
    <source>
        <dbReference type="Proteomes" id="UP000754226"/>
    </source>
</evidence>
<name>A0A943ED68_9FIRM</name>
<comment type="caution">
    <text evidence="3">The sequence shown here is derived from an EMBL/GenBank/DDBJ whole genome shotgun (WGS) entry which is preliminary data.</text>
</comment>
<evidence type="ECO:0000313" key="3">
    <source>
        <dbReference type="EMBL" id="MBS5519506.1"/>
    </source>
</evidence>
<dbReference type="Gene3D" id="3.40.1350.10">
    <property type="match status" value="1"/>
</dbReference>
<dbReference type="InterPro" id="IPR011856">
    <property type="entry name" value="tRNA_endonuc-like_dom_sf"/>
</dbReference>
<dbReference type="InterPro" id="IPR003509">
    <property type="entry name" value="UPF0102_YraN-like"/>
</dbReference>
<proteinExistence type="inferred from homology"/>
<evidence type="ECO:0000256" key="1">
    <source>
        <dbReference type="ARBA" id="ARBA00006738"/>
    </source>
</evidence>